<evidence type="ECO:0000313" key="2">
    <source>
        <dbReference type="EMBL" id="HGQ59580.1"/>
    </source>
</evidence>
<dbReference type="InterPro" id="IPR001451">
    <property type="entry name" value="Hexapep"/>
</dbReference>
<evidence type="ECO:0000256" key="1">
    <source>
        <dbReference type="ARBA" id="ARBA00022679"/>
    </source>
</evidence>
<dbReference type="EMBL" id="DTBE01000067">
    <property type="protein sequence ID" value="HGQ59580.1"/>
    <property type="molecule type" value="Genomic_DNA"/>
</dbReference>
<evidence type="ECO:0000313" key="3">
    <source>
        <dbReference type="EMBL" id="HGQ73699.1"/>
    </source>
</evidence>
<dbReference type="Pfam" id="PF00132">
    <property type="entry name" value="Hexapep"/>
    <property type="match status" value="3"/>
</dbReference>
<proteinExistence type="predicted"/>
<dbReference type="SUPFAM" id="SSF51161">
    <property type="entry name" value="Trimeric LpxA-like enzymes"/>
    <property type="match status" value="1"/>
</dbReference>
<dbReference type="InterPro" id="IPR011004">
    <property type="entry name" value="Trimer_LpxA-like_sf"/>
</dbReference>
<dbReference type="PANTHER" id="PTHR43300:SF4">
    <property type="entry name" value="ACYL-[ACYL-CARRIER-PROTEIN]--UDP-N-ACETYLGLUCOSAMINE O-ACYLTRANSFERASE"/>
    <property type="match status" value="1"/>
</dbReference>
<dbReference type="CDD" id="cd03358">
    <property type="entry name" value="LbH_WxcM_N_like"/>
    <property type="match status" value="1"/>
</dbReference>
<dbReference type="InterPro" id="IPR018357">
    <property type="entry name" value="Hexapep_transf_CS"/>
</dbReference>
<dbReference type="Gene3D" id="2.160.10.10">
    <property type="entry name" value="Hexapeptide repeat proteins"/>
    <property type="match status" value="1"/>
</dbReference>
<comment type="caution">
    <text evidence="3">The sequence shown here is derived from an EMBL/GenBank/DDBJ whole genome shotgun (WGS) entry which is preliminary data.</text>
</comment>
<sequence length="202" mass="22724">MSKYFVHPTAIVEEGAVIGEGTRIWHFVHIRRGARIGRNCNIGKDVYIDVDVHIGDNVKIQNFATIYRGVVIEDDAFIGPHVTFTNDLYPRSFNIDWKVIPTIVKKGASIGANATIVCGVTIGEYAMVGAGSVVTRDVPPFGLVYGNPARLKGFVCYCGRPFKQENMVEETANYVKYRCSYCSKEVLIPIEHYRRYLEERVL</sequence>
<accession>A0A7C4JKZ5</accession>
<dbReference type="InterPro" id="IPR050179">
    <property type="entry name" value="Trans_hexapeptide_repeat"/>
</dbReference>
<dbReference type="GO" id="GO:0016740">
    <property type="term" value="F:transferase activity"/>
    <property type="evidence" value="ECO:0007669"/>
    <property type="project" value="UniProtKB-KW"/>
</dbReference>
<gene>
    <name evidence="2" type="ORF">ENU09_02560</name>
    <name evidence="3" type="ORF">ENU20_01280</name>
</gene>
<dbReference type="EMBL" id="DTBP01000012">
    <property type="protein sequence ID" value="HGQ73699.1"/>
    <property type="molecule type" value="Genomic_DNA"/>
</dbReference>
<organism evidence="3">
    <name type="scientific">Staphylothermus marinus</name>
    <dbReference type="NCBI Taxonomy" id="2280"/>
    <lineage>
        <taxon>Archaea</taxon>
        <taxon>Thermoproteota</taxon>
        <taxon>Thermoprotei</taxon>
        <taxon>Desulfurococcales</taxon>
        <taxon>Desulfurococcaceae</taxon>
        <taxon>Staphylothermus</taxon>
    </lineage>
</organism>
<protein>
    <submittedName>
        <fullName evidence="3">N-acetyltransferase</fullName>
    </submittedName>
</protein>
<dbReference type="PANTHER" id="PTHR43300">
    <property type="entry name" value="ACETYLTRANSFERASE"/>
    <property type="match status" value="1"/>
</dbReference>
<dbReference type="AlphaFoldDB" id="A0A7C4JKZ5"/>
<keyword evidence="1 3" id="KW-0808">Transferase</keyword>
<name>A0A7C4JKZ5_STAMA</name>
<dbReference type="PROSITE" id="PS00101">
    <property type="entry name" value="HEXAPEP_TRANSFERASES"/>
    <property type="match status" value="1"/>
</dbReference>
<reference evidence="3" key="1">
    <citation type="journal article" date="2020" name="mSystems">
        <title>Genome- and Community-Level Interaction Insights into Carbon Utilization and Element Cycling Functions of Hydrothermarchaeota in Hydrothermal Sediment.</title>
        <authorList>
            <person name="Zhou Z."/>
            <person name="Liu Y."/>
            <person name="Xu W."/>
            <person name="Pan J."/>
            <person name="Luo Z.H."/>
            <person name="Li M."/>
        </authorList>
    </citation>
    <scope>NUCLEOTIDE SEQUENCE [LARGE SCALE GENOMIC DNA]</scope>
    <source>
        <strain evidence="2">SpSt-638</strain>
        <strain evidence="3">SpSt-648</strain>
    </source>
</reference>